<evidence type="ECO:0000313" key="4">
    <source>
        <dbReference type="Proteomes" id="UP000218810"/>
    </source>
</evidence>
<sequence length="191" mass="19961">MSGSSADVTDQAAATTQPSSRKSVWAIIEDGVLTALAVFGVICIIATIAAFALNISLIMFKTGSMSPTIPTGSLAVVRQIPASDIRVGDVTTVARGDGQLPVTHRVVSTMPVGGEVYSITMKGDANDSPDSQPYEVTEVKRVLWHAPGLAYAVAAIGQPTHMAGITVAASLLVVWAFWPRKQSAHTSARKS</sequence>
<reference evidence="4" key="1">
    <citation type="submission" date="2017-09" db="EMBL/GenBank/DDBJ databases">
        <authorList>
            <person name="Zhang Y."/>
            <person name="Huang X."/>
            <person name="Liu J."/>
            <person name="Lu L."/>
            <person name="Peng K."/>
        </authorList>
    </citation>
    <scope>NUCLEOTIDE SEQUENCE [LARGE SCALE GENOMIC DNA]</scope>
    <source>
        <strain evidence="4">S-XJ-1</strain>
    </source>
</reference>
<dbReference type="CDD" id="cd06462">
    <property type="entry name" value="Peptidase_S24_S26"/>
    <property type="match status" value="1"/>
</dbReference>
<dbReference type="AlphaFoldDB" id="A0A2A2WSU8"/>
<dbReference type="GO" id="GO:0006465">
    <property type="term" value="P:signal peptide processing"/>
    <property type="evidence" value="ECO:0007669"/>
    <property type="project" value="UniProtKB-UniRule"/>
</dbReference>
<dbReference type="EMBL" id="NTGA01000007">
    <property type="protein sequence ID" value="PAY24309.1"/>
    <property type="molecule type" value="Genomic_DNA"/>
</dbReference>
<keyword evidence="4" id="KW-1185">Reference proteome</keyword>
<keyword evidence="2" id="KW-0472">Membrane</keyword>
<dbReference type="GO" id="GO:0004252">
    <property type="term" value="F:serine-type endopeptidase activity"/>
    <property type="evidence" value="ECO:0007669"/>
    <property type="project" value="UniProtKB-UniRule"/>
</dbReference>
<dbReference type="OrthoDB" id="3790724at2"/>
<gene>
    <name evidence="3" type="ORF">CEY15_03960</name>
</gene>
<dbReference type="NCBIfam" id="TIGR02228">
    <property type="entry name" value="sigpep_I_arch"/>
    <property type="match status" value="1"/>
</dbReference>
<evidence type="ECO:0000256" key="2">
    <source>
        <dbReference type="SAM" id="Phobius"/>
    </source>
</evidence>
<name>A0A2A2WSU8_9ACTN</name>
<comment type="caution">
    <text evidence="3">The sequence shown here is derived from an EMBL/GenBank/DDBJ whole genome shotgun (WGS) entry which is preliminary data.</text>
</comment>
<proteinExistence type="predicted"/>
<dbReference type="EC" id="3.4.21.89" evidence="1"/>
<feature type="transmembrane region" description="Helical" evidence="2">
    <location>
        <begin position="149"/>
        <end position="178"/>
    </location>
</feature>
<keyword evidence="2" id="KW-1133">Transmembrane helix</keyword>
<organism evidence="3 4">
    <name type="scientific">Dietzia natronolimnaea</name>
    <dbReference type="NCBI Taxonomy" id="161920"/>
    <lineage>
        <taxon>Bacteria</taxon>
        <taxon>Bacillati</taxon>
        <taxon>Actinomycetota</taxon>
        <taxon>Actinomycetes</taxon>
        <taxon>Mycobacteriales</taxon>
        <taxon>Dietziaceae</taxon>
        <taxon>Dietzia</taxon>
    </lineage>
</organism>
<dbReference type="GO" id="GO:0009003">
    <property type="term" value="F:signal peptidase activity"/>
    <property type="evidence" value="ECO:0007669"/>
    <property type="project" value="UniProtKB-EC"/>
</dbReference>
<keyword evidence="2" id="KW-0812">Transmembrane</keyword>
<evidence type="ECO:0000313" key="3">
    <source>
        <dbReference type="EMBL" id="PAY24309.1"/>
    </source>
</evidence>
<protein>
    <recommendedName>
        <fullName evidence="1">Signal peptidase I</fullName>
        <ecNumber evidence="1">3.4.21.89</ecNumber>
    </recommendedName>
</protein>
<evidence type="ECO:0000256" key="1">
    <source>
        <dbReference type="NCBIfam" id="TIGR02228"/>
    </source>
</evidence>
<accession>A0A2A2WSU8</accession>
<dbReference type="InterPro" id="IPR001733">
    <property type="entry name" value="Peptidase_S26B"/>
</dbReference>
<dbReference type="Proteomes" id="UP000218810">
    <property type="component" value="Unassembled WGS sequence"/>
</dbReference>
<feature type="transmembrane region" description="Helical" evidence="2">
    <location>
        <begin position="32"/>
        <end position="60"/>
    </location>
</feature>
<dbReference type="GO" id="GO:0016020">
    <property type="term" value="C:membrane"/>
    <property type="evidence" value="ECO:0007669"/>
    <property type="project" value="UniProtKB-UniRule"/>
</dbReference>